<accession>A0ABD1DFS2</accession>
<evidence type="ECO:0000313" key="3">
    <source>
        <dbReference type="Proteomes" id="UP001562425"/>
    </source>
</evidence>
<proteinExistence type="predicted"/>
<comment type="caution">
    <text evidence="2">The sequence shown here is derived from an EMBL/GenBank/DDBJ whole genome shotgun (WGS) entry which is preliminary data.</text>
</comment>
<protein>
    <recommendedName>
        <fullName evidence="1">Cyclin C-terminal domain-containing protein</fullName>
    </recommendedName>
</protein>
<organism evidence="2 3">
    <name type="scientific">Culex pipiens pipiens</name>
    <name type="common">Northern house mosquito</name>
    <dbReference type="NCBI Taxonomy" id="38569"/>
    <lineage>
        <taxon>Eukaryota</taxon>
        <taxon>Metazoa</taxon>
        <taxon>Ecdysozoa</taxon>
        <taxon>Arthropoda</taxon>
        <taxon>Hexapoda</taxon>
        <taxon>Insecta</taxon>
        <taxon>Pterygota</taxon>
        <taxon>Neoptera</taxon>
        <taxon>Endopterygota</taxon>
        <taxon>Diptera</taxon>
        <taxon>Nematocera</taxon>
        <taxon>Culicoidea</taxon>
        <taxon>Culicidae</taxon>
        <taxon>Culicinae</taxon>
        <taxon>Culicini</taxon>
        <taxon>Culex</taxon>
        <taxon>Culex</taxon>
    </lineage>
</organism>
<reference evidence="2 3" key="1">
    <citation type="submission" date="2024-05" db="EMBL/GenBank/DDBJ databases">
        <title>Culex pipiens pipiens assembly and annotation.</title>
        <authorList>
            <person name="Alout H."/>
            <person name="Durand T."/>
        </authorList>
    </citation>
    <scope>NUCLEOTIDE SEQUENCE [LARGE SCALE GENOMIC DNA]</scope>
    <source>
        <strain evidence="2">HA-2024</strain>
        <tissue evidence="2">Whole body</tissue>
    </source>
</reference>
<dbReference type="Gene3D" id="1.10.472.10">
    <property type="entry name" value="Cyclin-like"/>
    <property type="match status" value="1"/>
</dbReference>
<evidence type="ECO:0000313" key="2">
    <source>
        <dbReference type="EMBL" id="KAL1398538.1"/>
    </source>
</evidence>
<dbReference type="InterPro" id="IPR004367">
    <property type="entry name" value="Cyclin_C-dom"/>
</dbReference>
<dbReference type="Pfam" id="PF02984">
    <property type="entry name" value="Cyclin_C"/>
    <property type="match status" value="1"/>
</dbReference>
<feature type="domain" description="Cyclin C-terminal" evidence="1">
    <location>
        <begin position="20"/>
        <end position="105"/>
    </location>
</feature>
<dbReference type="EMBL" id="JBEHCU010005863">
    <property type="protein sequence ID" value="KAL1398538.1"/>
    <property type="molecule type" value="Genomic_DNA"/>
</dbReference>
<dbReference type="Proteomes" id="UP001562425">
    <property type="component" value="Unassembled WGS sequence"/>
</dbReference>
<name>A0ABD1DFS2_CULPP</name>
<evidence type="ECO:0000259" key="1">
    <source>
        <dbReference type="Pfam" id="PF02984"/>
    </source>
</evidence>
<gene>
    <name evidence="2" type="ORF">pipiens_008884</name>
</gene>
<dbReference type="AlphaFoldDB" id="A0ABD1DFS2"/>
<keyword evidence="3" id="KW-1185">Reference proteome</keyword>
<sequence>MEFRRSTLLRRIHSAVVMNMNLGGFQHYFSNYTASTVAASSIAASLSGLKWDLRSGQSIHHLINRFTDLTGVEQEFIFDCMDKMEALFQEQRRRLPQSVHIASATATIVSAATTTQSSSHLQTPCVNLKASSTTPTDVQDIDF</sequence>